<evidence type="ECO:0000313" key="1">
    <source>
        <dbReference type="EMBL" id="RUS76728.1"/>
    </source>
</evidence>
<dbReference type="Proteomes" id="UP000271974">
    <property type="component" value="Unassembled WGS sequence"/>
</dbReference>
<sequence>MTTFSDFVQMNIKLHTLIKKITFKGCVTETSIIKMHKKLHHVEKKMYTNTKLHTQVISPSPPLGILLAHIKASLLHTQLGLFSSVACFYSWNDSLLQSLLKSVLFHTDDLLNLLF</sequence>
<comment type="caution">
    <text evidence="1">The sequence shown here is derived from an EMBL/GenBank/DDBJ whole genome shotgun (WGS) entry which is preliminary data.</text>
</comment>
<organism evidence="1 2">
    <name type="scientific">Elysia chlorotica</name>
    <name type="common">Eastern emerald elysia</name>
    <name type="synonym">Sea slug</name>
    <dbReference type="NCBI Taxonomy" id="188477"/>
    <lineage>
        <taxon>Eukaryota</taxon>
        <taxon>Metazoa</taxon>
        <taxon>Spiralia</taxon>
        <taxon>Lophotrochozoa</taxon>
        <taxon>Mollusca</taxon>
        <taxon>Gastropoda</taxon>
        <taxon>Heterobranchia</taxon>
        <taxon>Euthyneura</taxon>
        <taxon>Panpulmonata</taxon>
        <taxon>Sacoglossa</taxon>
        <taxon>Placobranchoidea</taxon>
        <taxon>Plakobranchidae</taxon>
        <taxon>Elysia</taxon>
    </lineage>
</organism>
<dbReference type="EMBL" id="RQTK01000640">
    <property type="protein sequence ID" value="RUS76728.1"/>
    <property type="molecule type" value="Genomic_DNA"/>
</dbReference>
<evidence type="ECO:0000313" key="2">
    <source>
        <dbReference type="Proteomes" id="UP000271974"/>
    </source>
</evidence>
<dbReference type="AlphaFoldDB" id="A0A3S0ZDZ4"/>
<accession>A0A3S0ZDZ4</accession>
<name>A0A3S0ZDZ4_ELYCH</name>
<gene>
    <name evidence="1" type="ORF">EGW08_015508</name>
</gene>
<reference evidence="1 2" key="1">
    <citation type="submission" date="2019-01" db="EMBL/GenBank/DDBJ databases">
        <title>A draft genome assembly of the solar-powered sea slug Elysia chlorotica.</title>
        <authorList>
            <person name="Cai H."/>
            <person name="Li Q."/>
            <person name="Fang X."/>
            <person name="Li J."/>
            <person name="Curtis N.E."/>
            <person name="Altenburger A."/>
            <person name="Shibata T."/>
            <person name="Feng M."/>
            <person name="Maeda T."/>
            <person name="Schwartz J.A."/>
            <person name="Shigenobu S."/>
            <person name="Lundholm N."/>
            <person name="Nishiyama T."/>
            <person name="Yang H."/>
            <person name="Hasebe M."/>
            <person name="Li S."/>
            <person name="Pierce S.K."/>
            <person name="Wang J."/>
        </authorList>
    </citation>
    <scope>NUCLEOTIDE SEQUENCE [LARGE SCALE GENOMIC DNA]</scope>
    <source>
        <strain evidence="1">EC2010</strain>
        <tissue evidence="1">Whole organism of an adult</tissue>
    </source>
</reference>
<protein>
    <submittedName>
        <fullName evidence="1">Uncharacterized protein</fullName>
    </submittedName>
</protein>
<proteinExistence type="predicted"/>
<keyword evidence="2" id="KW-1185">Reference proteome</keyword>